<evidence type="ECO:0000256" key="1">
    <source>
        <dbReference type="SAM" id="Phobius"/>
    </source>
</evidence>
<reference evidence="3 4" key="1">
    <citation type="journal article" date="2011" name="Proc. Natl. Acad. Sci. U.S.A.">
        <title>Niche of harmful alga Aureococcus anophagefferens revealed through ecogenomics.</title>
        <authorList>
            <person name="Gobler C.J."/>
            <person name="Berry D.L."/>
            <person name="Dyhrman S.T."/>
            <person name="Wilhelm S.W."/>
            <person name="Salamov A."/>
            <person name="Lobanov A.V."/>
            <person name="Zhang Y."/>
            <person name="Collier J.L."/>
            <person name="Wurch L.L."/>
            <person name="Kustka A.B."/>
            <person name="Dill B.D."/>
            <person name="Shah M."/>
            <person name="VerBerkmoes N.C."/>
            <person name="Kuo A."/>
            <person name="Terry A."/>
            <person name="Pangilinan J."/>
            <person name="Lindquist E.A."/>
            <person name="Lucas S."/>
            <person name="Paulsen I.T."/>
            <person name="Hattenrath-Lehmann T.K."/>
            <person name="Talmage S.C."/>
            <person name="Walker E.A."/>
            <person name="Koch F."/>
            <person name="Burson A.M."/>
            <person name="Marcoval M.A."/>
            <person name="Tang Y.Z."/>
            <person name="Lecleir G.R."/>
            <person name="Coyne K.J."/>
            <person name="Berg G.M."/>
            <person name="Bertrand E.M."/>
            <person name="Saito M.A."/>
            <person name="Gladyshev V.N."/>
            <person name="Grigoriev I.V."/>
        </authorList>
    </citation>
    <scope>NUCLEOTIDE SEQUENCE [LARGE SCALE GENOMIC DNA]</scope>
    <source>
        <strain evidence="4">CCMP 1984</strain>
    </source>
</reference>
<feature type="transmembrane region" description="Helical" evidence="1">
    <location>
        <begin position="21"/>
        <end position="40"/>
    </location>
</feature>
<dbReference type="EMBL" id="GL833126">
    <property type="protein sequence ID" value="EGB09174.1"/>
    <property type="molecule type" value="Genomic_DNA"/>
</dbReference>
<protein>
    <recommendedName>
        <fullName evidence="2">JmjC domain-containing protein</fullName>
    </recommendedName>
</protein>
<dbReference type="PANTHER" id="PTHR12461">
    <property type="entry name" value="HYPOXIA-INDUCIBLE FACTOR 1 ALPHA INHIBITOR-RELATED"/>
    <property type="match status" value="1"/>
</dbReference>
<evidence type="ECO:0000313" key="3">
    <source>
        <dbReference type="EMBL" id="EGB09174.1"/>
    </source>
</evidence>
<keyword evidence="1" id="KW-0812">Transmembrane</keyword>
<dbReference type="InParanoid" id="F0Y6I0"/>
<name>F0Y6I0_AURAN</name>
<dbReference type="eggNOG" id="KOG2132">
    <property type="taxonomic scope" value="Eukaryota"/>
</dbReference>
<gene>
    <name evidence="3" type="ORF">AURANDRAFT_71490</name>
</gene>
<feature type="domain" description="JmjC" evidence="2">
    <location>
        <begin position="276"/>
        <end position="461"/>
    </location>
</feature>
<proteinExistence type="predicted"/>
<keyword evidence="1" id="KW-1133">Transmembrane helix</keyword>
<evidence type="ECO:0000259" key="2">
    <source>
        <dbReference type="PROSITE" id="PS51184"/>
    </source>
</evidence>
<dbReference type="GeneID" id="20228250"/>
<dbReference type="Gene3D" id="2.60.120.10">
    <property type="entry name" value="Jelly Rolls"/>
    <property type="match status" value="1"/>
</dbReference>
<organism evidence="4">
    <name type="scientific">Aureococcus anophagefferens</name>
    <name type="common">Harmful bloom alga</name>
    <dbReference type="NCBI Taxonomy" id="44056"/>
    <lineage>
        <taxon>Eukaryota</taxon>
        <taxon>Sar</taxon>
        <taxon>Stramenopiles</taxon>
        <taxon>Ochrophyta</taxon>
        <taxon>Pelagophyceae</taxon>
        <taxon>Pelagomonadales</taxon>
        <taxon>Pelagomonadaceae</taxon>
        <taxon>Aureococcus</taxon>
    </lineage>
</organism>
<keyword evidence="4" id="KW-1185">Reference proteome</keyword>
<dbReference type="OrthoDB" id="415358at2759"/>
<evidence type="ECO:0000313" key="4">
    <source>
        <dbReference type="Proteomes" id="UP000002729"/>
    </source>
</evidence>
<dbReference type="KEGG" id="aaf:AURANDRAFT_71490"/>
<accession>F0Y6I0</accession>
<keyword evidence="1" id="KW-0472">Membrane</keyword>
<dbReference type="PANTHER" id="PTHR12461:SF98">
    <property type="entry name" value="CUPIN-LIKE DOMAIN-CONTAINING PROTEIN"/>
    <property type="match status" value="1"/>
</dbReference>
<sequence length="636" mass="70116">MQLATGKSKRYRFWQTPEFKAAVCFGLALASLCYLGYQLYDPRYAGPSDDDVAKPYVAVHASTVGAPHEKRGPDPGATRRWRVGESWGGQWRASSEPGGAYMAGRPLEPHRVGAFIGGADAATRSGFYATPSGDSVAVEAVAGNCSSYGVAPPAHYPAHYPITQIIENWPPDSVAVPPRHFASLCVFDHEDEIQRRQATAFRKKELPFVVRHIGEVDAVVKEWSTPGVLERRLGTKYYRCERSDDNHFMYHGGHGGLRGWSSPTENVQMRYADWLAYARNAYNTTVLEDHYYFRVSPPDMTPKDVPIFSRDDPLFMPKFKESKGVHCRFGYAGIIAEAHFDGSRNMVVELGGPPESLGHFNSGRRRYMLARPLECRNAYLLPKGHPSGRHSEIDWSRPVDGAKFPKWAKMRALEVVLEPGDVLYIPGYWIHYIMSLGTNFQCNSRSGHSTAWQADVGNMRSLALFAALLTAQGLQQSTCQRRRSLPRAAASDDADALLAAAASLRAEASQLEKEIAPPVAPPPPPPPRPEVVAGVDARELVPWTGKCFAAKIELDQFDEAGDAGGVATRSTPAEWQPWFEPGASVAFRRTATVRRREDETNSNDAHVWSAAICATSFARPASRIGSPTMGVALRRS</sequence>
<dbReference type="Proteomes" id="UP000002729">
    <property type="component" value="Unassembled WGS sequence"/>
</dbReference>
<dbReference type="PROSITE" id="PS51184">
    <property type="entry name" value="JMJC"/>
    <property type="match status" value="1"/>
</dbReference>
<dbReference type="SUPFAM" id="SSF51197">
    <property type="entry name" value="Clavaminate synthase-like"/>
    <property type="match status" value="1"/>
</dbReference>
<dbReference type="RefSeq" id="XP_009036285.1">
    <property type="nucleotide sequence ID" value="XM_009038037.1"/>
</dbReference>
<dbReference type="InterPro" id="IPR014710">
    <property type="entry name" value="RmlC-like_jellyroll"/>
</dbReference>
<dbReference type="InterPro" id="IPR003347">
    <property type="entry name" value="JmjC_dom"/>
</dbReference>
<dbReference type="InterPro" id="IPR041667">
    <property type="entry name" value="Cupin_8"/>
</dbReference>
<dbReference type="Pfam" id="PF13621">
    <property type="entry name" value="Cupin_8"/>
    <property type="match status" value="1"/>
</dbReference>
<dbReference type="AlphaFoldDB" id="F0Y6I0"/>